<dbReference type="AlphaFoldDB" id="A0A1J5QWH0"/>
<dbReference type="Gene3D" id="3.30.70.120">
    <property type="match status" value="1"/>
</dbReference>
<protein>
    <submittedName>
        <fullName evidence="2">Uncharacterized protein</fullName>
    </submittedName>
</protein>
<comment type="caution">
    <text evidence="2">The sequence shown here is derived from an EMBL/GenBank/DDBJ whole genome shotgun (WGS) entry which is preliminary data.</text>
</comment>
<gene>
    <name evidence="2" type="ORF">GALL_339770</name>
</gene>
<sequence length="116" mass="12690">MTLPQTALLLRIYLGEAEHAGPHPLYETLVVKARDMGLSGATVLRGPLGFGHSGKLHSAKILDLSHNLPLVLEIVDVRSKVEAYLEAVRPLLVSTLVTVETVRVLQDGQTRYEIDP</sequence>
<accession>A0A1J5QWH0</accession>
<dbReference type="EMBL" id="MLJW01000637">
    <property type="protein sequence ID" value="OIQ84199.1"/>
    <property type="molecule type" value="Genomic_DNA"/>
</dbReference>
<dbReference type="InterPro" id="IPR011322">
    <property type="entry name" value="N-reg_PII-like_a/b"/>
</dbReference>
<dbReference type="InterPro" id="IPR015867">
    <property type="entry name" value="N-reg_PII/ATP_PRibTrfase_C"/>
</dbReference>
<proteinExistence type="inferred from homology"/>
<reference evidence="2" key="1">
    <citation type="submission" date="2016-10" db="EMBL/GenBank/DDBJ databases">
        <title>Sequence of Gallionella enrichment culture.</title>
        <authorList>
            <person name="Poehlein A."/>
            <person name="Muehling M."/>
            <person name="Daniel R."/>
        </authorList>
    </citation>
    <scope>NUCLEOTIDE SEQUENCE</scope>
</reference>
<dbReference type="SUPFAM" id="SSF54913">
    <property type="entry name" value="GlnB-like"/>
    <property type="match status" value="1"/>
</dbReference>
<comment type="similarity">
    <text evidence="1">Belongs to the UPF0166 family.</text>
</comment>
<name>A0A1J5QWH0_9ZZZZ</name>
<dbReference type="InterPro" id="IPR003793">
    <property type="entry name" value="UPF0166"/>
</dbReference>
<evidence type="ECO:0000256" key="1">
    <source>
        <dbReference type="ARBA" id="ARBA00010554"/>
    </source>
</evidence>
<organism evidence="2">
    <name type="scientific">mine drainage metagenome</name>
    <dbReference type="NCBI Taxonomy" id="410659"/>
    <lineage>
        <taxon>unclassified sequences</taxon>
        <taxon>metagenomes</taxon>
        <taxon>ecological metagenomes</taxon>
    </lineage>
</organism>
<dbReference type="Pfam" id="PF02641">
    <property type="entry name" value="DUF190"/>
    <property type="match status" value="1"/>
</dbReference>
<evidence type="ECO:0000313" key="2">
    <source>
        <dbReference type="EMBL" id="OIQ84199.1"/>
    </source>
</evidence>
<dbReference type="PANTHER" id="PTHR35983">
    <property type="entry name" value="UPF0166 PROTEIN TM_0021"/>
    <property type="match status" value="1"/>
</dbReference>
<dbReference type="PANTHER" id="PTHR35983:SF1">
    <property type="entry name" value="UPF0166 PROTEIN TM_0021"/>
    <property type="match status" value="1"/>
</dbReference>